<dbReference type="AlphaFoldDB" id="A0A9P9YXT9"/>
<comment type="caution">
    <text evidence="2">The sequence shown here is derived from an EMBL/GenBank/DDBJ whole genome shotgun (WGS) entry which is preliminary data.</text>
</comment>
<feature type="compositionally biased region" description="Low complexity" evidence="1">
    <location>
        <begin position="22"/>
        <end position="46"/>
    </location>
</feature>
<gene>
    <name evidence="2" type="ORF">M5D96_001248</name>
</gene>
<feature type="region of interest" description="Disordered" evidence="1">
    <location>
        <begin position="17"/>
        <end position="46"/>
    </location>
</feature>
<sequence>MAPTICSEKKQLAETRRHHGVATAAISSSAAATESPSSSARSTSATTATQASSVLNYVMESDEVKSVDGMPDCAKMRLNEIDPITRTLKCVISDLEIFDVDDEVSFSYVEEKEEESYETSEMVTDDADQVVHDIDCLIRQIELMQLAIKRRQIMQSSEKVSEGQPEEQPKVTLTKCQMNCKELETQEKDSETQAKSALKKEKFLPLSGKELLEARSLRQAHHCIQLEIDEVICRYRQFREIIPQMRDKFLSMELQLQDLSSKTLEHIAWTHDVGKELKVCKERNTFLINAKLSKQEAIKTAKVHVARFFKKNDAYLNKNRLRREIFDFSEEVNDLVVYMVAKGSMNSSSRRRPVRLQRRMPHTMARVAFSSTDTSSGVETEVEMEMDSEQRMQLDEDSYSAARIQFQQQQQPHSSSDSNIKTVLQPTTTSRYSSKHNRSAAAKHCEGVPIRMEDEDGDSGYEYSQDAIKEHHLYHQNSDGLLSIAIKTIKLVQRNKLLQKRLAQLQLETSEFIASVLANPENRQFREKITPKAEAKVSNMLLRH</sequence>
<evidence type="ECO:0000313" key="2">
    <source>
        <dbReference type="EMBL" id="KAI8045071.1"/>
    </source>
</evidence>
<reference evidence="2" key="1">
    <citation type="journal article" date="2023" name="Genome Biol. Evol.">
        <title>Long-read-based Genome Assembly of Drosophila gunungcola Reveals Fewer Chemosensory Genes in Flower-breeding Species.</title>
        <authorList>
            <person name="Negi A."/>
            <person name="Liao B.Y."/>
            <person name="Yeh S.D."/>
        </authorList>
    </citation>
    <scope>NUCLEOTIDE SEQUENCE</scope>
    <source>
        <strain evidence="2">Sukarami</strain>
    </source>
</reference>
<proteinExistence type="predicted"/>
<dbReference type="Pfam" id="PF15960">
    <property type="entry name" value="DUF4763"/>
    <property type="match status" value="1"/>
</dbReference>
<feature type="compositionally biased region" description="Polar residues" evidence="1">
    <location>
        <begin position="412"/>
        <end position="432"/>
    </location>
</feature>
<dbReference type="Proteomes" id="UP001059596">
    <property type="component" value="Chromosome 3R"/>
</dbReference>
<evidence type="ECO:0000256" key="1">
    <source>
        <dbReference type="SAM" id="MobiDB-lite"/>
    </source>
</evidence>
<protein>
    <submittedName>
        <fullName evidence="2">Uncharacterized protein</fullName>
    </submittedName>
</protein>
<dbReference type="EMBL" id="JAMKOV010000001">
    <property type="protein sequence ID" value="KAI8045071.1"/>
    <property type="molecule type" value="Genomic_DNA"/>
</dbReference>
<name>A0A9P9YXT9_9MUSC</name>
<dbReference type="InterPro" id="IPR031883">
    <property type="entry name" value="DUF4763"/>
</dbReference>
<evidence type="ECO:0000313" key="3">
    <source>
        <dbReference type="Proteomes" id="UP001059596"/>
    </source>
</evidence>
<feature type="region of interest" description="Disordered" evidence="1">
    <location>
        <begin position="405"/>
        <end position="444"/>
    </location>
</feature>
<accession>A0A9P9YXT9</accession>
<keyword evidence="3" id="KW-1185">Reference proteome</keyword>
<organism evidence="2 3">
    <name type="scientific">Drosophila gunungcola</name>
    <name type="common">fruit fly</name>
    <dbReference type="NCBI Taxonomy" id="103775"/>
    <lineage>
        <taxon>Eukaryota</taxon>
        <taxon>Metazoa</taxon>
        <taxon>Ecdysozoa</taxon>
        <taxon>Arthropoda</taxon>
        <taxon>Hexapoda</taxon>
        <taxon>Insecta</taxon>
        <taxon>Pterygota</taxon>
        <taxon>Neoptera</taxon>
        <taxon>Endopterygota</taxon>
        <taxon>Diptera</taxon>
        <taxon>Brachycera</taxon>
        <taxon>Muscomorpha</taxon>
        <taxon>Ephydroidea</taxon>
        <taxon>Drosophilidae</taxon>
        <taxon>Drosophila</taxon>
        <taxon>Sophophora</taxon>
    </lineage>
</organism>